<evidence type="ECO:0000256" key="7">
    <source>
        <dbReference type="ARBA" id="ARBA00023098"/>
    </source>
</evidence>
<dbReference type="GO" id="GO:0016780">
    <property type="term" value="F:phosphotransferase activity, for other substituted phosphate groups"/>
    <property type="evidence" value="ECO:0007669"/>
    <property type="project" value="InterPro"/>
</dbReference>
<evidence type="ECO:0000256" key="6">
    <source>
        <dbReference type="ARBA" id="ARBA00022989"/>
    </source>
</evidence>
<evidence type="ECO:0000256" key="9">
    <source>
        <dbReference type="ARBA" id="ARBA00023209"/>
    </source>
</evidence>
<comment type="subcellular location">
    <subcellularLocation>
        <location evidence="1">Membrane</location>
        <topology evidence="1">Multi-pass membrane protein</topology>
    </subcellularLocation>
</comment>
<feature type="transmembrane region" description="Helical" evidence="12">
    <location>
        <begin position="143"/>
        <end position="161"/>
    </location>
</feature>
<reference evidence="13 14" key="1">
    <citation type="submission" date="2013-03" db="EMBL/GenBank/DDBJ databases">
        <title>Salinisphaera hydrothermalis C41B8 Genome Sequencing.</title>
        <authorList>
            <person name="Li C."/>
            <person name="Lai Q."/>
            <person name="Shao Z."/>
        </authorList>
    </citation>
    <scope>NUCLEOTIDE SEQUENCE [LARGE SCALE GENOMIC DNA]</scope>
    <source>
        <strain evidence="13 14">C41B8</strain>
    </source>
</reference>
<evidence type="ECO:0000256" key="2">
    <source>
        <dbReference type="ARBA" id="ARBA00010441"/>
    </source>
</evidence>
<dbReference type="PATRIC" id="fig|1304275.5.peg.1756"/>
<keyword evidence="14" id="KW-1185">Reference proteome</keyword>
<evidence type="ECO:0000313" key="14">
    <source>
        <dbReference type="Proteomes" id="UP000028302"/>
    </source>
</evidence>
<dbReference type="PANTHER" id="PTHR14269">
    <property type="entry name" value="CDP-DIACYLGLYCEROL--GLYCEROL-3-PHOSPHATE 3-PHOSPHATIDYLTRANSFERASE-RELATED"/>
    <property type="match status" value="1"/>
</dbReference>
<dbReference type="Gene3D" id="1.20.120.1760">
    <property type="match status" value="1"/>
</dbReference>
<feature type="transmembrane region" description="Helical" evidence="12">
    <location>
        <begin position="229"/>
        <end position="245"/>
    </location>
</feature>
<dbReference type="GO" id="GO:0008654">
    <property type="term" value="P:phospholipid biosynthetic process"/>
    <property type="evidence" value="ECO:0007669"/>
    <property type="project" value="UniProtKB-KW"/>
</dbReference>
<protein>
    <submittedName>
        <fullName evidence="13">CDP-diacylglycerol--serine O-phosphatidyltransferase</fullName>
    </submittedName>
</protein>
<keyword evidence="7" id="KW-0443">Lipid metabolism</keyword>
<comment type="caution">
    <text evidence="13">The sequence shown here is derived from an EMBL/GenBank/DDBJ whole genome shotgun (WGS) entry which is preliminary data.</text>
</comment>
<keyword evidence="6 12" id="KW-1133">Transmembrane helix</keyword>
<keyword evidence="8 12" id="KW-0472">Membrane</keyword>
<dbReference type="InterPro" id="IPR050324">
    <property type="entry name" value="CDP-alcohol_PTase-I"/>
</dbReference>
<dbReference type="InterPro" id="IPR048254">
    <property type="entry name" value="CDP_ALCOHOL_P_TRANSF_CS"/>
</dbReference>
<dbReference type="InterPro" id="IPR000462">
    <property type="entry name" value="CDP-OH_P_trans"/>
</dbReference>
<evidence type="ECO:0000256" key="1">
    <source>
        <dbReference type="ARBA" id="ARBA00004141"/>
    </source>
</evidence>
<accession>A0A084ILP9</accession>
<evidence type="ECO:0000256" key="3">
    <source>
        <dbReference type="ARBA" id="ARBA00022516"/>
    </source>
</evidence>
<dbReference type="GO" id="GO:0016020">
    <property type="term" value="C:membrane"/>
    <property type="evidence" value="ECO:0007669"/>
    <property type="project" value="UniProtKB-SubCell"/>
</dbReference>
<organism evidence="13 14">
    <name type="scientific">Salinisphaera hydrothermalis (strain C41B8)</name>
    <dbReference type="NCBI Taxonomy" id="1304275"/>
    <lineage>
        <taxon>Bacteria</taxon>
        <taxon>Pseudomonadati</taxon>
        <taxon>Pseudomonadota</taxon>
        <taxon>Gammaproteobacteria</taxon>
        <taxon>Salinisphaerales</taxon>
        <taxon>Salinisphaeraceae</taxon>
        <taxon>Salinisphaera</taxon>
    </lineage>
</organism>
<keyword evidence="4 11" id="KW-0808">Transferase</keyword>
<keyword evidence="5 12" id="KW-0812">Transmembrane</keyword>
<feature type="transmembrane region" description="Helical" evidence="12">
    <location>
        <begin position="112"/>
        <end position="131"/>
    </location>
</feature>
<dbReference type="Pfam" id="PF01066">
    <property type="entry name" value="CDP-OH_P_transf"/>
    <property type="match status" value="1"/>
</dbReference>
<dbReference type="InterPro" id="IPR043130">
    <property type="entry name" value="CDP-OH_PTrfase_TM_dom"/>
</dbReference>
<keyword evidence="9" id="KW-0594">Phospholipid biosynthesis</keyword>
<gene>
    <name evidence="13" type="ORF">C41B8_08610</name>
</gene>
<dbReference type="Proteomes" id="UP000028302">
    <property type="component" value="Unassembled WGS sequence"/>
</dbReference>
<dbReference type="EMBL" id="APNK01000010">
    <property type="protein sequence ID" value="KEZ77633.1"/>
    <property type="molecule type" value="Genomic_DNA"/>
</dbReference>
<dbReference type="eggNOG" id="COG1183">
    <property type="taxonomic scope" value="Bacteria"/>
</dbReference>
<dbReference type="PANTHER" id="PTHR14269:SF61">
    <property type="entry name" value="CDP-DIACYLGLYCEROL--SERINE O-PHOSPHATIDYLTRANSFERASE"/>
    <property type="match status" value="1"/>
</dbReference>
<comment type="similarity">
    <text evidence="2 11">Belongs to the CDP-alcohol phosphatidyltransferase class-I family.</text>
</comment>
<feature type="transmembrane region" description="Helical" evidence="12">
    <location>
        <begin position="16"/>
        <end position="36"/>
    </location>
</feature>
<evidence type="ECO:0000256" key="4">
    <source>
        <dbReference type="ARBA" id="ARBA00022679"/>
    </source>
</evidence>
<dbReference type="AlphaFoldDB" id="A0A084ILP9"/>
<dbReference type="STRING" id="1304275.C41B8_08610"/>
<feature type="transmembrane region" description="Helical" evidence="12">
    <location>
        <begin position="173"/>
        <end position="194"/>
    </location>
</feature>
<name>A0A084ILP9_SALHC</name>
<evidence type="ECO:0000256" key="5">
    <source>
        <dbReference type="ARBA" id="ARBA00022692"/>
    </source>
</evidence>
<feature type="transmembrane region" description="Helical" evidence="12">
    <location>
        <begin position="206"/>
        <end position="223"/>
    </location>
</feature>
<sequence>MSESPPEPGTRRKRGIFLLPNLFTTGTLFAGFYSIIAATQDRFAVAGIAIFVAMLTDMLDGRVARLTNAESDFGIQYDSLADLVAFGLASGLLAYMYSLHTLAAYSNVAGKLGWLAAFFYTAAAALRLARFNITRGGPVEKKVFLGLPSPAAAGLLVGFVWVGADFGIPGGDLVIPVFLLTVGAGVLMVSNVRYNSFKDFNIRDRVPFRYILFMVIAFVLIMLDPPRVLFLGFLAYALSGPVMALRRRRRLRSDRGNP</sequence>
<evidence type="ECO:0000313" key="13">
    <source>
        <dbReference type="EMBL" id="KEZ77633.1"/>
    </source>
</evidence>
<proteinExistence type="inferred from homology"/>
<feature type="transmembrane region" description="Helical" evidence="12">
    <location>
        <begin position="80"/>
        <end position="100"/>
    </location>
</feature>
<keyword evidence="3" id="KW-0444">Lipid biosynthesis</keyword>
<evidence type="ECO:0000256" key="12">
    <source>
        <dbReference type="SAM" id="Phobius"/>
    </source>
</evidence>
<dbReference type="OrthoDB" id="9777147at2"/>
<evidence type="ECO:0000256" key="10">
    <source>
        <dbReference type="ARBA" id="ARBA00023264"/>
    </source>
</evidence>
<dbReference type="RefSeq" id="WP_037336676.1">
    <property type="nucleotide sequence ID" value="NZ_APNK01000010.1"/>
</dbReference>
<keyword evidence="10" id="KW-1208">Phospholipid metabolism</keyword>
<evidence type="ECO:0000256" key="11">
    <source>
        <dbReference type="RuleBase" id="RU003750"/>
    </source>
</evidence>
<dbReference type="PROSITE" id="PS00379">
    <property type="entry name" value="CDP_ALCOHOL_P_TRANSF"/>
    <property type="match status" value="1"/>
</dbReference>
<evidence type="ECO:0000256" key="8">
    <source>
        <dbReference type="ARBA" id="ARBA00023136"/>
    </source>
</evidence>